<sequence>MTKYFEDFETNLAKMRYENDDNNHILQLNYAYLISCMETYLSHTMWGILDEYPENYNNLGKGINNSAKLSTIFGLGLPSFIKQELNGLQYHNLAQVKMYYRHAFEVSFPANLTNLFQAVNIRHNIIHRCGVSKKGIAVDIDFEKVEELKIEIQNFLIDIDGQLKIKFPQL</sequence>
<evidence type="ECO:0008006" key="2">
    <source>
        <dbReference type="Google" id="ProtNLM"/>
    </source>
</evidence>
<dbReference type="EMBL" id="CACVAU010000032">
    <property type="protein sequence ID" value="CAA6809694.1"/>
    <property type="molecule type" value="Genomic_DNA"/>
</dbReference>
<accession>A0A6S6SUA0</accession>
<dbReference type="AlphaFoldDB" id="A0A6S6SUA0"/>
<evidence type="ECO:0000313" key="1">
    <source>
        <dbReference type="EMBL" id="CAA6809694.1"/>
    </source>
</evidence>
<proteinExistence type="predicted"/>
<gene>
    <name evidence="1" type="ORF">HELGO_WM13815</name>
</gene>
<protein>
    <recommendedName>
        <fullName evidence="2">RiboL-PSP-HEPN domain-containing protein</fullName>
    </recommendedName>
</protein>
<organism evidence="1">
    <name type="scientific">uncultured Sulfurovum sp</name>
    <dbReference type="NCBI Taxonomy" id="269237"/>
    <lineage>
        <taxon>Bacteria</taxon>
        <taxon>Pseudomonadati</taxon>
        <taxon>Campylobacterota</taxon>
        <taxon>Epsilonproteobacteria</taxon>
        <taxon>Campylobacterales</taxon>
        <taxon>Sulfurovaceae</taxon>
        <taxon>Sulfurovum</taxon>
        <taxon>environmental samples</taxon>
    </lineage>
</organism>
<reference evidence="1" key="1">
    <citation type="submission" date="2020-01" db="EMBL/GenBank/DDBJ databases">
        <authorList>
            <person name="Meier V. D."/>
            <person name="Meier V D."/>
        </authorList>
    </citation>
    <scope>NUCLEOTIDE SEQUENCE</scope>
    <source>
        <strain evidence="1">HLG_WM_MAG_05</strain>
    </source>
</reference>
<name>A0A6S6SUA0_9BACT</name>